<dbReference type="InterPro" id="IPR039561">
    <property type="entry name" value="Peptidase_M15C"/>
</dbReference>
<dbReference type="Pfam" id="PF13539">
    <property type="entry name" value="Peptidase_M15_4"/>
    <property type="match status" value="1"/>
</dbReference>
<protein>
    <recommendedName>
        <fullName evidence="2">Peptidase M15C domain-containing protein</fullName>
    </recommendedName>
</protein>
<organism evidence="3">
    <name type="scientific">uncultured bacterium contig00094</name>
    <dbReference type="NCBI Taxonomy" id="1181565"/>
    <lineage>
        <taxon>Bacteria</taxon>
        <taxon>environmental samples</taxon>
    </lineage>
</organism>
<evidence type="ECO:0000259" key="2">
    <source>
        <dbReference type="Pfam" id="PF13539"/>
    </source>
</evidence>
<dbReference type="Gene3D" id="3.30.1380.10">
    <property type="match status" value="1"/>
</dbReference>
<dbReference type="PROSITE" id="PS51257">
    <property type="entry name" value="PROKAR_LIPOPROTEIN"/>
    <property type="match status" value="1"/>
</dbReference>
<dbReference type="EMBL" id="JQ844254">
    <property type="protein sequence ID" value="AGS53864.1"/>
    <property type="molecule type" value="Genomic_DNA"/>
</dbReference>
<evidence type="ECO:0000313" key="3">
    <source>
        <dbReference type="EMBL" id="AGS53864.1"/>
    </source>
</evidence>
<sequence length="293" mass="33944">MRIFKIICGVFYICLLFSCHGAAKVILPPAPSTLAIINDPQAQQKLLLTFAEAYPGKISAVEFVDNDWTMVVNGTRFYFANGRFLPERLHEQWENYLPYDFYKYPWTGTDKERQVVFNNPVYSTGSSFLFDALYSSPTEAASWRWQEKYSFLGVKMLVHSHISPLLDSVSDKILIAAGTDPSINEWIAELQTDSPSFGWNWRSIADTNRRSNHSYGIAIDLLPKDLKGRLTYWQWNKGIKKNKKAEYYLPPETVVRIFEEHGFIWGGKWDLIDTMHFEYRPEILLLNGFSVIR</sequence>
<proteinExistence type="predicted"/>
<dbReference type="AlphaFoldDB" id="A0A806KKK5"/>
<feature type="signal peptide" evidence="1">
    <location>
        <begin position="1"/>
        <end position="23"/>
    </location>
</feature>
<feature type="chain" id="PRO_5032872479" description="Peptidase M15C domain-containing protein" evidence="1">
    <location>
        <begin position="24"/>
        <end position="293"/>
    </location>
</feature>
<evidence type="ECO:0000256" key="1">
    <source>
        <dbReference type="SAM" id="SignalP"/>
    </source>
</evidence>
<name>A0A806KKK5_9BACT</name>
<dbReference type="SUPFAM" id="SSF55166">
    <property type="entry name" value="Hedgehog/DD-peptidase"/>
    <property type="match status" value="1"/>
</dbReference>
<reference evidence="3" key="1">
    <citation type="submission" date="2012-03" db="EMBL/GenBank/DDBJ databases">
        <title>Functional metagenomics reveals considerable lignocellulase gene clusters in the gut microbiome of a wood-feeding higher termite.</title>
        <authorList>
            <person name="Liu N."/>
        </authorList>
    </citation>
    <scope>NUCLEOTIDE SEQUENCE</scope>
</reference>
<feature type="domain" description="Peptidase M15C" evidence="2">
    <location>
        <begin position="206"/>
        <end position="279"/>
    </location>
</feature>
<dbReference type="GO" id="GO:0008233">
    <property type="term" value="F:peptidase activity"/>
    <property type="evidence" value="ECO:0007669"/>
    <property type="project" value="InterPro"/>
</dbReference>
<dbReference type="InterPro" id="IPR009045">
    <property type="entry name" value="Zn_M74/Hedgehog-like"/>
</dbReference>
<keyword evidence="1" id="KW-0732">Signal</keyword>
<accession>A0A806KKK5</accession>